<dbReference type="CDD" id="cd00056">
    <property type="entry name" value="ENDO3c"/>
    <property type="match status" value="1"/>
</dbReference>
<comment type="cofactor">
    <cofactor evidence="13">
        <name>[4Fe-4S] cluster</name>
        <dbReference type="ChEBI" id="CHEBI:49883"/>
    </cofactor>
    <text evidence="13">Binds 1 [4Fe-4S] cluster.</text>
</comment>
<evidence type="ECO:0000256" key="12">
    <source>
        <dbReference type="ARBA" id="ARBA00023295"/>
    </source>
</evidence>
<dbReference type="PANTHER" id="PTHR42944:SF1">
    <property type="entry name" value="ADENINE DNA GLYCOSYLASE"/>
    <property type="match status" value="1"/>
</dbReference>
<dbReference type="EC" id="3.2.2.31" evidence="3 13"/>
<keyword evidence="16" id="KW-1185">Reference proteome</keyword>
<dbReference type="Gene3D" id="3.90.79.10">
    <property type="entry name" value="Nucleoside Triphosphate Pyrophosphohydrolase"/>
    <property type="match status" value="1"/>
</dbReference>
<keyword evidence="9 13" id="KW-0408">Iron</keyword>
<keyword evidence="8 15" id="KW-0378">Hydrolase</keyword>
<dbReference type="SUPFAM" id="SSF55811">
    <property type="entry name" value="Nudix"/>
    <property type="match status" value="1"/>
</dbReference>
<reference evidence="15 16" key="1">
    <citation type="submission" date="2019-02" db="EMBL/GenBank/DDBJ databases">
        <authorList>
            <consortium name="Pathogen Informatics"/>
        </authorList>
    </citation>
    <scope>NUCLEOTIDE SEQUENCE [LARGE SCALE GENOMIC DNA]</scope>
    <source>
        <strain evidence="15 16">3012STDY7089603</strain>
    </source>
</reference>
<dbReference type="InterPro" id="IPR015797">
    <property type="entry name" value="NUDIX_hydrolase-like_dom_sf"/>
</dbReference>
<keyword evidence="7 13" id="KW-0227">DNA damage</keyword>
<comment type="similarity">
    <text evidence="2 13">Belongs to the Nth/MutY family.</text>
</comment>
<evidence type="ECO:0000259" key="14">
    <source>
        <dbReference type="SMART" id="SM00478"/>
    </source>
</evidence>
<dbReference type="InterPro" id="IPR023170">
    <property type="entry name" value="HhH_base_excis_C"/>
</dbReference>
<evidence type="ECO:0000256" key="11">
    <source>
        <dbReference type="ARBA" id="ARBA00023204"/>
    </source>
</evidence>
<evidence type="ECO:0000256" key="9">
    <source>
        <dbReference type="ARBA" id="ARBA00023004"/>
    </source>
</evidence>
<accession>A0A8H2M6N6</accession>
<dbReference type="GO" id="GO:0035485">
    <property type="term" value="F:adenine/guanine mispair binding"/>
    <property type="evidence" value="ECO:0007669"/>
    <property type="project" value="TreeGrafter"/>
</dbReference>
<sequence length="386" mass="44286">MLSQVSNLSFKSFFFFQVFLCYTSLMRKDFFTQSSKKKIGQAIHAYYREFGRDLPWRRDPSFYPVWISEIMAQQTRMEVVVSYHQNFMEALPTIQDLADVQEEVLLKLWEGLGYYNRARNLKKAAQEIVYIRKEVPKSYEELLSLPGVGPYTAAAIASIVYGQAYVALDGNLSRIFSRLLAYDGDIGKAQAKEDLTSFGQEIMGPDPSAFNQGLMDIGSKICLPKDRALCPSCPLKAYCLAYQEGSVAKYPVKAPKKERKLVERTIFILVKNGALALKKRPDQGLLRGQWELPGVDSYLDLEDAKALLLERDLPFSSIKKGPSSKHLFSHIEWRMESYLVQVRDLPFAREDDVLQYFSQEDLDQTIALPSAFKVFVQEWRQENERI</sequence>
<dbReference type="Pfam" id="PF00633">
    <property type="entry name" value="HHH"/>
    <property type="match status" value="1"/>
</dbReference>
<dbReference type="GO" id="GO:0006298">
    <property type="term" value="P:mismatch repair"/>
    <property type="evidence" value="ECO:0007669"/>
    <property type="project" value="TreeGrafter"/>
</dbReference>
<name>A0A8H2M6N6_9FIRM</name>
<dbReference type="AlphaFoldDB" id="A0A8H2M6N6"/>
<proteinExistence type="inferred from homology"/>
<dbReference type="GO" id="GO:0006284">
    <property type="term" value="P:base-excision repair"/>
    <property type="evidence" value="ECO:0007669"/>
    <property type="project" value="UniProtKB-UniRule"/>
</dbReference>
<dbReference type="InterPro" id="IPR003265">
    <property type="entry name" value="HhH-GPD_domain"/>
</dbReference>
<dbReference type="Pfam" id="PF14815">
    <property type="entry name" value="NUDIX_4"/>
    <property type="match status" value="1"/>
</dbReference>
<keyword evidence="6" id="KW-0479">Metal-binding</keyword>
<protein>
    <recommendedName>
        <fullName evidence="4 13">Adenine DNA glycosylase</fullName>
        <ecNumber evidence="3 13">3.2.2.31</ecNumber>
    </recommendedName>
</protein>
<evidence type="ECO:0000256" key="1">
    <source>
        <dbReference type="ARBA" id="ARBA00000843"/>
    </source>
</evidence>
<evidence type="ECO:0000256" key="4">
    <source>
        <dbReference type="ARBA" id="ARBA00022023"/>
    </source>
</evidence>
<evidence type="ECO:0000256" key="7">
    <source>
        <dbReference type="ARBA" id="ARBA00022763"/>
    </source>
</evidence>
<dbReference type="GO" id="GO:0032357">
    <property type="term" value="F:oxidized purine DNA binding"/>
    <property type="evidence" value="ECO:0007669"/>
    <property type="project" value="TreeGrafter"/>
</dbReference>
<dbReference type="Gene3D" id="1.10.340.30">
    <property type="entry name" value="Hypothetical protein, domain 2"/>
    <property type="match status" value="1"/>
</dbReference>
<dbReference type="PANTHER" id="PTHR42944">
    <property type="entry name" value="ADENINE DNA GLYCOSYLASE"/>
    <property type="match status" value="1"/>
</dbReference>
<evidence type="ECO:0000256" key="6">
    <source>
        <dbReference type="ARBA" id="ARBA00022723"/>
    </source>
</evidence>
<keyword evidence="10" id="KW-0411">Iron-sulfur</keyword>
<evidence type="ECO:0000256" key="2">
    <source>
        <dbReference type="ARBA" id="ARBA00008343"/>
    </source>
</evidence>
<dbReference type="EMBL" id="CAACYI010000001">
    <property type="protein sequence ID" value="VFB17364.1"/>
    <property type="molecule type" value="Genomic_DNA"/>
</dbReference>
<gene>
    <name evidence="15" type="primary">mutY</name>
    <name evidence="15" type="ORF">NCTC13150_01957</name>
</gene>
<dbReference type="InterPro" id="IPR011257">
    <property type="entry name" value="DNA_glycosylase"/>
</dbReference>
<evidence type="ECO:0000256" key="10">
    <source>
        <dbReference type="ARBA" id="ARBA00023014"/>
    </source>
</evidence>
<dbReference type="Gene3D" id="1.10.1670.10">
    <property type="entry name" value="Helix-hairpin-Helix base-excision DNA repair enzymes (C-terminal)"/>
    <property type="match status" value="1"/>
</dbReference>
<keyword evidence="5" id="KW-0004">4Fe-4S</keyword>
<comment type="catalytic activity">
    <reaction evidence="1 13">
        <text>Hydrolyzes free adenine bases from 7,8-dihydro-8-oxoguanine:adenine mismatched double-stranded DNA, leaving an apurinic site.</text>
        <dbReference type="EC" id="3.2.2.31"/>
    </reaction>
</comment>
<dbReference type="GO" id="GO:0046872">
    <property type="term" value="F:metal ion binding"/>
    <property type="evidence" value="ECO:0007669"/>
    <property type="project" value="UniProtKB-UniRule"/>
</dbReference>
<evidence type="ECO:0000256" key="3">
    <source>
        <dbReference type="ARBA" id="ARBA00012045"/>
    </source>
</evidence>
<dbReference type="Pfam" id="PF00730">
    <property type="entry name" value="HhH-GPD"/>
    <property type="match status" value="1"/>
</dbReference>
<dbReference type="InterPro" id="IPR029119">
    <property type="entry name" value="MutY_C"/>
</dbReference>
<dbReference type="GO" id="GO:0034039">
    <property type="term" value="F:8-oxo-7,8-dihydroguanine DNA N-glycosylase activity"/>
    <property type="evidence" value="ECO:0007669"/>
    <property type="project" value="TreeGrafter"/>
</dbReference>
<evidence type="ECO:0000256" key="8">
    <source>
        <dbReference type="ARBA" id="ARBA00022801"/>
    </source>
</evidence>
<feature type="domain" description="HhH-GPD" evidence="14">
    <location>
        <begin position="71"/>
        <end position="220"/>
    </location>
</feature>
<dbReference type="GO" id="GO:0000701">
    <property type="term" value="F:purine-specific mismatch base pair DNA N-glycosylase activity"/>
    <property type="evidence" value="ECO:0007669"/>
    <property type="project" value="UniProtKB-EC"/>
</dbReference>
<dbReference type="SUPFAM" id="SSF48150">
    <property type="entry name" value="DNA-glycosylase"/>
    <property type="match status" value="1"/>
</dbReference>
<evidence type="ECO:0000313" key="16">
    <source>
        <dbReference type="Proteomes" id="UP000377798"/>
    </source>
</evidence>
<dbReference type="Proteomes" id="UP000377798">
    <property type="component" value="Unassembled WGS sequence"/>
</dbReference>
<evidence type="ECO:0000256" key="13">
    <source>
        <dbReference type="RuleBase" id="RU365096"/>
    </source>
</evidence>
<dbReference type="InterPro" id="IPR044298">
    <property type="entry name" value="MIG/MutY"/>
</dbReference>
<keyword evidence="12 13" id="KW-0326">Glycosidase</keyword>
<evidence type="ECO:0000256" key="5">
    <source>
        <dbReference type="ARBA" id="ARBA00022485"/>
    </source>
</evidence>
<dbReference type="SMART" id="SM00478">
    <property type="entry name" value="ENDO3c"/>
    <property type="match status" value="1"/>
</dbReference>
<organism evidence="15 16">
    <name type="scientific">Urinicoccus massiliensis</name>
    <dbReference type="NCBI Taxonomy" id="1723382"/>
    <lineage>
        <taxon>Bacteria</taxon>
        <taxon>Bacillati</taxon>
        <taxon>Bacillota</taxon>
        <taxon>Tissierellia</taxon>
        <taxon>Tissierellales</taxon>
        <taxon>Peptoniphilaceae</taxon>
        <taxon>Urinicoccus</taxon>
    </lineage>
</organism>
<dbReference type="InterPro" id="IPR000445">
    <property type="entry name" value="HhH_motif"/>
</dbReference>
<keyword evidence="11" id="KW-0234">DNA repair</keyword>
<evidence type="ECO:0000313" key="15">
    <source>
        <dbReference type="EMBL" id="VFB17364.1"/>
    </source>
</evidence>
<comment type="function">
    <text evidence="13">Adenine glycosylase active on G-A mispairs.</text>
</comment>
<comment type="caution">
    <text evidence="15">The sequence shown here is derived from an EMBL/GenBank/DDBJ whole genome shotgun (WGS) entry which is preliminary data.</text>
</comment>
<dbReference type="CDD" id="cd03431">
    <property type="entry name" value="NUDIX_DNA_Glycosylase_C-MutY"/>
    <property type="match status" value="1"/>
</dbReference>
<dbReference type="GO" id="GO:0051539">
    <property type="term" value="F:4 iron, 4 sulfur cluster binding"/>
    <property type="evidence" value="ECO:0007669"/>
    <property type="project" value="UniProtKB-UniRule"/>
</dbReference>